<sequence length="753" mass="84001">MNGLQARLISAGFPDVAFRIINSKLAINGTEGFAILKNMSGDIPVLQEPQDITSSTWQSIMEGGIDHILVLDRCGRLVYQVISPWSLLTYPYVKAAILSTYSDDPCGPCTVTVTEQRNNITDMSTIEGTTISTDRMSNRTHSNTTEMALTNKTEIIITNNETETTSAKTESEIILLNNTDSETSNTETVMESILHATPTTTEKILMPVTQDSDATQWNESHVQTGQQNFVLNAQKTQKNKYNMSSTHKFNMTGPQDGRIISEDRVEKMESEQLQNLSVPTYSYQRIHKNSNSDLDQGDNISETNSLSDTLLPLSESKDGTVPIRIILHHPHEHQYKNGGVTGYEYVVLQTGNPAYHGHLEETVIPEEEALCKNEKGLDTADTDKETSPRKHKGRTKHGKAKASTSGETTENSESTEEKSAEKTSHHHHKGWKKEKSGETKDSYDTGSSTEISQDIRKHGNHQNSTKPSDNNTIHFQTDKGRYFHKPGHHKKHKFIHIVVGDNTNGTGSEEGTSSVKGHKQPHVSAAQGRNETNDGIITKSNNKDNSSTETIKVEIHKNKPTSKKGRYEHHRTSVMGKLNANQYPNTNIQNVSSAQQPLLPLSTVQHRAHRPTCKHGRDDEPSETDSHEQQPVTFRPKQADTPNMEDLPMSSIMTNTSTDINTDGEEQHIQYPSVHNEESVKVDDPTTPNVGNTTDTPTSSSREDSSDSERQEEDIIKHYTYLTQYQSPPDNKCAHTTKNQLQNIKQYKTSISI</sequence>
<feature type="domain" description="Selenoprotein P N-terminal" evidence="7">
    <location>
        <begin position="1"/>
        <end position="136"/>
    </location>
</feature>
<dbReference type="InterPro" id="IPR007671">
    <property type="entry name" value="Selenoprotein-P_N"/>
</dbReference>
<reference evidence="9" key="1">
    <citation type="submission" date="2020-01" db="EMBL/GenBank/DDBJ databases">
        <title>Draft genome sequence of the Termite Coptotermes fromosanus.</title>
        <authorList>
            <person name="Itakura S."/>
            <person name="Yosikawa Y."/>
            <person name="Umezawa K."/>
        </authorList>
    </citation>
    <scope>NUCLEOTIDE SEQUENCE [LARGE SCALE GENOMIC DNA]</scope>
</reference>
<dbReference type="GO" id="GO:0008430">
    <property type="term" value="F:selenium binding"/>
    <property type="evidence" value="ECO:0007669"/>
    <property type="project" value="InterPro"/>
</dbReference>
<protein>
    <recommendedName>
        <fullName evidence="7">Selenoprotein P N-terminal domain-containing protein</fullName>
    </recommendedName>
</protein>
<dbReference type="EMBL" id="BLKM01000555">
    <property type="protein sequence ID" value="GFG35555.1"/>
    <property type="molecule type" value="Genomic_DNA"/>
</dbReference>
<dbReference type="Pfam" id="PF04592">
    <property type="entry name" value="SelP_N"/>
    <property type="match status" value="1"/>
</dbReference>
<feature type="compositionally biased region" description="Polar residues" evidence="6">
    <location>
        <begin position="288"/>
        <end position="308"/>
    </location>
</feature>
<feature type="region of interest" description="Disordered" evidence="6">
    <location>
        <begin position="604"/>
        <end position="715"/>
    </location>
</feature>
<feature type="region of interest" description="Disordered" evidence="6">
    <location>
        <begin position="288"/>
        <end position="313"/>
    </location>
</feature>
<evidence type="ECO:0000256" key="1">
    <source>
        <dbReference type="ARBA" id="ARBA00004613"/>
    </source>
</evidence>
<feature type="compositionally biased region" description="Low complexity" evidence="6">
    <location>
        <begin position="402"/>
        <end position="412"/>
    </location>
</feature>
<evidence type="ECO:0000259" key="7">
    <source>
        <dbReference type="Pfam" id="PF04592"/>
    </source>
</evidence>
<proteinExistence type="predicted"/>
<feature type="region of interest" description="Disordered" evidence="6">
    <location>
        <begin position="505"/>
        <end position="527"/>
    </location>
</feature>
<keyword evidence="4" id="KW-0712">Selenocysteine</keyword>
<gene>
    <name evidence="8" type="ORF">Cfor_06233</name>
</gene>
<evidence type="ECO:0000256" key="4">
    <source>
        <dbReference type="ARBA" id="ARBA00022933"/>
    </source>
</evidence>
<feature type="compositionally biased region" description="Basic and acidic residues" evidence="6">
    <location>
        <begin position="615"/>
        <end position="628"/>
    </location>
</feature>
<organism evidence="8 9">
    <name type="scientific">Coptotermes formosanus</name>
    <name type="common">Formosan subterranean termite</name>
    <dbReference type="NCBI Taxonomy" id="36987"/>
    <lineage>
        <taxon>Eukaryota</taxon>
        <taxon>Metazoa</taxon>
        <taxon>Ecdysozoa</taxon>
        <taxon>Arthropoda</taxon>
        <taxon>Hexapoda</taxon>
        <taxon>Insecta</taxon>
        <taxon>Pterygota</taxon>
        <taxon>Neoptera</taxon>
        <taxon>Polyneoptera</taxon>
        <taxon>Dictyoptera</taxon>
        <taxon>Blattodea</taxon>
        <taxon>Blattoidea</taxon>
        <taxon>Termitoidae</taxon>
        <taxon>Rhinotermitidae</taxon>
        <taxon>Coptotermes</taxon>
    </lineage>
</organism>
<dbReference type="GO" id="GO:0001887">
    <property type="term" value="P:selenium compound metabolic process"/>
    <property type="evidence" value="ECO:0007669"/>
    <property type="project" value="TreeGrafter"/>
</dbReference>
<comment type="subcellular location">
    <subcellularLocation>
        <location evidence="1">Secreted</location>
    </subcellularLocation>
</comment>
<feature type="compositionally biased region" description="Basic and acidic residues" evidence="6">
    <location>
        <begin position="701"/>
        <end position="715"/>
    </location>
</feature>
<name>A0A6L2PYJ8_COPFO</name>
<dbReference type="PANTHER" id="PTHR10105:SF2">
    <property type="entry name" value="AGAP003297-PA"/>
    <property type="match status" value="1"/>
</dbReference>
<evidence type="ECO:0000256" key="3">
    <source>
        <dbReference type="ARBA" id="ARBA00022729"/>
    </source>
</evidence>
<dbReference type="PANTHER" id="PTHR10105">
    <property type="entry name" value="SELENOPROTEIN P"/>
    <property type="match status" value="1"/>
</dbReference>
<dbReference type="Proteomes" id="UP000502823">
    <property type="component" value="Unassembled WGS sequence"/>
</dbReference>
<feature type="compositionally biased region" description="Basic and acidic residues" evidence="6">
    <location>
        <begin position="675"/>
        <end position="684"/>
    </location>
</feature>
<dbReference type="AlphaFoldDB" id="A0A6L2PYJ8"/>
<dbReference type="GO" id="GO:0005576">
    <property type="term" value="C:extracellular region"/>
    <property type="evidence" value="ECO:0007669"/>
    <property type="project" value="UniProtKB-SubCell"/>
</dbReference>
<keyword evidence="2" id="KW-0964">Secreted</keyword>
<feature type="compositionally biased region" description="Polar residues" evidence="6">
    <location>
        <begin position="651"/>
        <end position="661"/>
    </location>
</feature>
<keyword evidence="5" id="KW-0325">Glycoprotein</keyword>
<feature type="compositionally biased region" description="Basic and acidic residues" evidence="6">
    <location>
        <begin position="433"/>
        <end position="443"/>
    </location>
</feature>
<feature type="compositionally biased region" description="Polar residues" evidence="6">
    <location>
        <begin position="461"/>
        <end position="475"/>
    </location>
</feature>
<dbReference type="InterPro" id="IPR037941">
    <property type="entry name" value="SeP"/>
</dbReference>
<evidence type="ECO:0000256" key="5">
    <source>
        <dbReference type="ARBA" id="ARBA00023180"/>
    </source>
</evidence>
<feature type="compositionally biased region" description="Basic and acidic residues" evidence="6">
    <location>
        <begin position="374"/>
        <end position="388"/>
    </location>
</feature>
<feature type="compositionally biased region" description="Polar residues" evidence="6">
    <location>
        <begin position="505"/>
        <end position="515"/>
    </location>
</feature>
<evidence type="ECO:0000313" key="9">
    <source>
        <dbReference type="Proteomes" id="UP000502823"/>
    </source>
</evidence>
<evidence type="ECO:0000256" key="6">
    <source>
        <dbReference type="SAM" id="MobiDB-lite"/>
    </source>
</evidence>
<comment type="caution">
    <text evidence="8">The sequence shown here is derived from an EMBL/GenBank/DDBJ whole genome shotgun (WGS) entry which is preliminary data.</text>
</comment>
<accession>A0A6L2PYJ8</accession>
<dbReference type="InParanoid" id="A0A6L2PYJ8"/>
<dbReference type="OrthoDB" id="8194445at2759"/>
<feature type="region of interest" description="Disordered" evidence="6">
    <location>
        <begin position="374"/>
        <end position="475"/>
    </location>
</feature>
<keyword evidence="9" id="KW-1185">Reference proteome</keyword>
<evidence type="ECO:0000313" key="8">
    <source>
        <dbReference type="EMBL" id="GFG35555.1"/>
    </source>
</evidence>
<keyword evidence="3" id="KW-0732">Signal</keyword>
<evidence type="ECO:0000256" key="2">
    <source>
        <dbReference type="ARBA" id="ARBA00022525"/>
    </source>
</evidence>
<feature type="compositionally biased region" description="Basic residues" evidence="6">
    <location>
        <begin position="389"/>
        <end position="400"/>
    </location>
</feature>